<keyword evidence="7 9" id="KW-0539">Nucleus</keyword>
<dbReference type="FunFam" id="2.30.30.1040:FF:000001">
    <property type="entry name" value="Auxin response factor"/>
    <property type="match status" value="1"/>
</dbReference>
<keyword evidence="6 9" id="KW-0804">Transcription</keyword>
<evidence type="ECO:0000259" key="10">
    <source>
        <dbReference type="PROSITE" id="PS50863"/>
    </source>
</evidence>
<dbReference type="Proteomes" id="UP000325577">
    <property type="component" value="Linkage Group LG1"/>
</dbReference>
<dbReference type="Gene3D" id="2.30.30.1040">
    <property type="match status" value="1"/>
</dbReference>
<evidence type="ECO:0000256" key="8">
    <source>
        <dbReference type="ARBA" id="ARBA00023294"/>
    </source>
</evidence>
<dbReference type="EMBL" id="CM018032">
    <property type="protein sequence ID" value="KAA8547630.1"/>
    <property type="molecule type" value="Genomic_DNA"/>
</dbReference>
<comment type="subunit">
    <text evidence="9">Homodimers and heterodimers.</text>
</comment>
<organism evidence="11 12">
    <name type="scientific">Nyssa sinensis</name>
    <dbReference type="NCBI Taxonomy" id="561372"/>
    <lineage>
        <taxon>Eukaryota</taxon>
        <taxon>Viridiplantae</taxon>
        <taxon>Streptophyta</taxon>
        <taxon>Embryophyta</taxon>
        <taxon>Tracheophyta</taxon>
        <taxon>Spermatophyta</taxon>
        <taxon>Magnoliopsida</taxon>
        <taxon>eudicotyledons</taxon>
        <taxon>Gunneridae</taxon>
        <taxon>Pentapetalae</taxon>
        <taxon>asterids</taxon>
        <taxon>Cornales</taxon>
        <taxon>Nyssaceae</taxon>
        <taxon>Nyssa</taxon>
    </lineage>
</organism>
<comment type="similarity">
    <text evidence="2 9">Belongs to the ARF family.</text>
</comment>
<accession>A0A5J5C0D4</accession>
<dbReference type="Pfam" id="PF06507">
    <property type="entry name" value="ARF_AD"/>
    <property type="match status" value="1"/>
</dbReference>
<dbReference type="Pfam" id="PF02362">
    <property type="entry name" value="B3"/>
    <property type="match status" value="1"/>
</dbReference>
<dbReference type="InterPro" id="IPR015300">
    <property type="entry name" value="DNA-bd_pseudobarrel_sf"/>
</dbReference>
<evidence type="ECO:0000256" key="1">
    <source>
        <dbReference type="ARBA" id="ARBA00004123"/>
    </source>
</evidence>
<dbReference type="SUPFAM" id="SSF101936">
    <property type="entry name" value="DNA-binding pseudobarrel domain"/>
    <property type="match status" value="1"/>
</dbReference>
<dbReference type="PANTHER" id="PTHR31384:SF128">
    <property type="entry name" value="AUXIN RESPONSE FACTOR"/>
    <property type="match status" value="1"/>
</dbReference>
<evidence type="ECO:0000256" key="4">
    <source>
        <dbReference type="ARBA" id="ARBA00023015"/>
    </source>
</evidence>
<dbReference type="GO" id="GO:0006355">
    <property type="term" value="P:regulation of DNA-templated transcription"/>
    <property type="evidence" value="ECO:0007669"/>
    <property type="project" value="InterPro"/>
</dbReference>
<keyword evidence="5 9" id="KW-0238">DNA-binding</keyword>
<keyword evidence="8 9" id="KW-0927">Auxin signaling pathway</keyword>
<dbReference type="OrthoDB" id="2016915at2759"/>
<dbReference type="FunFam" id="2.40.330.10:FF:000001">
    <property type="entry name" value="Auxin response factor"/>
    <property type="match status" value="1"/>
</dbReference>
<evidence type="ECO:0000313" key="11">
    <source>
        <dbReference type="EMBL" id="KAA8547630.1"/>
    </source>
</evidence>
<evidence type="ECO:0000256" key="6">
    <source>
        <dbReference type="ARBA" id="ARBA00023163"/>
    </source>
</evidence>
<dbReference type="InterPro" id="IPR044835">
    <property type="entry name" value="ARF_plant"/>
</dbReference>
<dbReference type="GO" id="GO:0003677">
    <property type="term" value="F:DNA binding"/>
    <property type="evidence" value="ECO:0007669"/>
    <property type="project" value="UniProtKB-KW"/>
</dbReference>
<gene>
    <name evidence="11" type="ORF">F0562_004059</name>
</gene>
<dbReference type="GO" id="GO:0005634">
    <property type="term" value="C:nucleus"/>
    <property type="evidence" value="ECO:0007669"/>
    <property type="project" value="UniProtKB-SubCell"/>
</dbReference>
<dbReference type="InterPro" id="IPR003340">
    <property type="entry name" value="B3_DNA-bd"/>
</dbReference>
<evidence type="ECO:0000256" key="7">
    <source>
        <dbReference type="ARBA" id="ARBA00023242"/>
    </source>
</evidence>
<dbReference type="AlphaFoldDB" id="A0A5J5C0D4"/>
<evidence type="ECO:0000256" key="5">
    <source>
        <dbReference type="ARBA" id="ARBA00023125"/>
    </source>
</evidence>
<dbReference type="InterPro" id="IPR010525">
    <property type="entry name" value="ARF_dom"/>
</dbReference>
<name>A0A5J5C0D4_9ASTE</name>
<dbReference type="SMART" id="SM01019">
    <property type="entry name" value="B3"/>
    <property type="match status" value="1"/>
</dbReference>
<evidence type="ECO:0000313" key="12">
    <source>
        <dbReference type="Proteomes" id="UP000325577"/>
    </source>
</evidence>
<comment type="function">
    <text evidence="9">Auxin response factors (ARFs) are transcriptional factors that bind specifically to the DNA sequence 5'-TGTCTC-3' found in the auxin-responsive promoter elements (AuxREs).</text>
</comment>
<dbReference type="PROSITE" id="PS50863">
    <property type="entry name" value="B3"/>
    <property type="match status" value="1"/>
</dbReference>
<dbReference type="PANTHER" id="PTHR31384">
    <property type="entry name" value="AUXIN RESPONSE FACTOR 4-RELATED"/>
    <property type="match status" value="1"/>
</dbReference>
<reference evidence="11 12" key="1">
    <citation type="submission" date="2019-09" db="EMBL/GenBank/DDBJ databases">
        <title>A chromosome-level genome assembly of the Chinese tupelo Nyssa sinensis.</title>
        <authorList>
            <person name="Yang X."/>
            <person name="Kang M."/>
            <person name="Yang Y."/>
            <person name="Xiong H."/>
            <person name="Wang M."/>
            <person name="Zhang Z."/>
            <person name="Wang Z."/>
            <person name="Wu H."/>
            <person name="Ma T."/>
            <person name="Liu J."/>
            <person name="Xi Z."/>
        </authorList>
    </citation>
    <scope>NUCLEOTIDE SEQUENCE [LARGE SCALE GENOMIC DNA]</scope>
    <source>
        <strain evidence="11">J267</strain>
        <tissue evidence="11">Leaf</tissue>
    </source>
</reference>
<proteinExistence type="inferred from homology"/>
<dbReference type="GO" id="GO:0009734">
    <property type="term" value="P:auxin-activated signaling pathway"/>
    <property type="evidence" value="ECO:0007669"/>
    <property type="project" value="UniProtKB-KW"/>
</dbReference>
<keyword evidence="3" id="KW-0217">Developmental protein</keyword>
<feature type="domain" description="TF-B3" evidence="10">
    <location>
        <begin position="212"/>
        <end position="314"/>
    </location>
</feature>
<keyword evidence="4 9" id="KW-0805">Transcription regulation</keyword>
<comment type="subcellular location">
    <subcellularLocation>
        <location evidence="1 9">Nucleus</location>
    </subcellularLocation>
</comment>
<dbReference type="Gene3D" id="2.40.330.10">
    <property type="entry name" value="DNA-binding pseudobarrel domain"/>
    <property type="match status" value="1"/>
</dbReference>
<protein>
    <recommendedName>
        <fullName evidence="9">Auxin response factor</fullName>
    </recommendedName>
</protein>
<dbReference type="CDD" id="cd10017">
    <property type="entry name" value="B3_DNA"/>
    <property type="match status" value="1"/>
</dbReference>
<sequence>MDRLRRPVGRLSHHLTSRLWRFEALGNFGGISVSEVSEPPESPLPYLEPDTDAEAASKKEMMQSEALIEERDLLKTKMLHFNNGLGLKIMTATSEPAPEGEKKCLNSELWHACAGPLVSLPSVGSRVVYFPQGHSEQVAATTNKEVDAHIPNYPSLPPQLICQLHNVTMHAEMETDEVYAQMTLQPLTPQEQKDTYLPVELGIPSKQPTNYFCKTLTASDTSTHGGFSVPRRAAEKVFPPLDFSQQPPAQELIARDLHDVEWKFRHIFRGQPKRHLLTTGWSVFVSAKRLIAGDSVLFIWNEKNQLLLGIRPHAAATNSCFTIFYNPRASPSEFVIPFSKYVKAVYHTRVSVGMRFRMLFETEESSVRRYMGTITGIGDLDPVRWPNSYWRSVKVGWDESTAGERQPRVSLWEIEPLTTFPLYPSLFPLRLKRPWYPGASSFQDGRDEAISGMSWLRGETGEQGLHSMNFQSVGMFPWMQQRVDPTFLRNDLNQQYQAMMAAGLQNLGTGDSLKQQFMQFQQPFQYLQHSGSSNAPVQQQQVIQPSVPPHILQAQTQMLSENLPKASAATN</sequence>
<evidence type="ECO:0000256" key="3">
    <source>
        <dbReference type="ARBA" id="ARBA00022473"/>
    </source>
</evidence>
<evidence type="ECO:0000256" key="9">
    <source>
        <dbReference type="RuleBase" id="RU004561"/>
    </source>
</evidence>
<evidence type="ECO:0000256" key="2">
    <source>
        <dbReference type="ARBA" id="ARBA00007853"/>
    </source>
</evidence>
<keyword evidence="12" id="KW-1185">Reference proteome</keyword>